<dbReference type="Gene3D" id="3.30.70.270">
    <property type="match status" value="1"/>
</dbReference>
<keyword evidence="3" id="KW-1185">Reference proteome</keyword>
<evidence type="ECO:0000256" key="1">
    <source>
        <dbReference type="SAM" id="MobiDB-lite"/>
    </source>
</evidence>
<accession>A0A8X6JNC9</accession>
<gene>
    <name evidence="2" type="primary">NCL1_46270</name>
    <name evidence="2" type="ORF">TNIN_289451</name>
</gene>
<dbReference type="InterPro" id="IPR051320">
    <property type="entry name" value="Viral_Replic_Matur_Polypro"/>
</dbReference>
<feature type="compositionally biased region" description="Basic and acidic residues" evidence="1">
    <location>
        <begin position="46"/>
        <end position="57"/>
    </location>
</feature>
<feature type="region of interest" description="Disordered" evidence="1">
    <location>
        <begin position="26"/>
        <end position="57"/>
    </location>
</feature>
<evidence type="ECO:0000313" key="3">
    <source>
        <dbReference type="Proteomes" id="UP000886998"/>
    </source>
</evidence>
<sequence>MPVLRETGASLDIGFEKCAAPEMFTEQSGLPRPEIGNEIQTHRQQRKETGKSTHLENDDNQFRLGECVVENGEDFGPSFTGEGTDSGNMVKLSACEVMEAQLRNLVKLSACEVMEAQLRSEESAPFIRGIENNLNDDASDQEKASMQLVPVRHDLYIDTIGPLPIAPTRDKHILPDMSMSPRCHETVTVPETTSTPLVETLLEIFRWVSPREIQVDRGGLLMSILTSELFQKLGKQSPAPLKVRAIIDFSISRYKTQVKVLGLVEYYRQYIPMFSCLVTPVTETLKRKSKQGGIKWTSECPEFFRQLENNLSTNSVLYAPDFMKRFIIQPETIFAYLFSFICGA</sequence>
<name>A0A8X6JNC9_9ARAC</name>
<dbReference type="SUPFAM" id="SSF56672">
    <property type="entry name" value="DNA/RNA polymerases"/>
    <property type="match status" value="1"/>
</dbReference>
<dbReference type="Proteomes" id="UP000886998">
    <property type="component" value="Unassembled WGS sequence"/>
</dbReference>
<comment type="caution">
    <text evidence="2">The sequence shown here is derived from an EMBL/GenBank/DDBJ whole genome shotgun (WGS) entry which is preliminary data.</text>
</comment>
<dbReference type="PANTHER" id="PTHR33064:SF29">
    <property type="entry name" value="PEPTIDASE A2 DOMAIN-CONTAINING PROTEIN-RELATED"/>
    <property type="match status" value="1"/>
</dbReference>
<dbReference type="AlphaFoldDB" id="A0A8X6JNC9"/>
<evidence type="ECO:0000313" key="2">
    <source>
        <dbReference type="EMBL" id="GFS46674.1"/>
    </source>
</evidence>
<dbReference type="InterPro" id="IPR043502">
    <property type="entry name" value="DNA/RNA_pol_sf"/>
</dbReference>
<dbReference type="GO" id="GO:0071897">
    <property type="term" value="P:DNA biosynthetic process"/>
    <property type="evidence" value="ECO:0007669"/>
    <property type="project" value="UniProtKB-ARBA"/>
</dbReference>
<dbReference type="EMBL" id="BMAV01026031">
    <property type="protein sequence ID" value="GFS46674.1"/>
    <property type="molecule type" value="Genomic_DNA"/>
</dbReference>
<organism evidence="2 3">
    <name type="scientific">Trichonephila inaurata madagascariensis</name>
    <dbReference type="NCBI Taxonomy" id="2747483"/>
    <lineage>
        <taxon>Eukaryota</taxon>
        <taxon>Metazoa</taxon>
        <taxon>Ecdysozoa</taxon>
        <taxon>Arthropoda</taxon>
        <taxon>Chelicerata</taxon>
        <taxon>Arachnida</taxon>
        <taxon>Araneae</taxon>
        <taxon>Araneomorphae</taxon>
        <taxon>Entelegynae</taxon>
        <taxon>Araneoidea</taxon>
        <taxon>Nephilidae</taxon>
        <taxon>Trichonephila</taxon>
        <taxon>Trichonephila inaurata</taxon>
    </lineage>
</organism>
<dbReference type="InterPro" id="IPR043128">
    <property type="entry name" value="Rev_trsase/Diguanyl_cyclase"/>
</dbReference>
<dbReference type="PANTHER" id="PTHR33064">
    <property type="entry name" value="POL PROTEIN"/>
    <property type="match status" value="1"/>
</dbReference>
<protein>
    <submittedName>
        <fullName evidence="2">Uncharacterized protein</fullName>
    </submittedName>
</protein>
<proteinExistence type="predicted"/>
<dbReference type="OrthoDB" id="8057740at2759"/>
<reference evidence="2" key="1">
    <citation type="submission" date="2020-08" db="EMBL/GenBank/DDBJ databases">
        <title>Multicomponent nature underlies the extraordinary mechanical properties of spider dragline silk.</title>
        <authorList>
            <person name="Kono N."/>
            <person name="Nakamura H."/>
            <person name="Mori M."/>
            <person name="Yoshida Y."/>
            <person name="Ohtoshi R."/>
            <person name="Malay A.D."/>
            <person name="Moran D.A.P."/>
            <person name="Tomita M."/>
            <person name="Numata K."/>
            <person name="Arakawa K."/>
        </authorList>
    </citation>
    <scope>NUCLEOTIDE SEQUENCE</scope>
</reference>